<feature type="transmembrane region" description="Helical" evidence="1">
    <location>
        <begin position="385"/>
        <end position="403"/>
    </location>
</feature>
<protein>
    <submittedName>
        <fullName evidence="4">Unannotated protein</fullName>
    </submittedName>
</protein>
<dbReference type="EMBL" id="CAFBMF010000004">
    <property type="protein sequence ID" value="CAB4888551.1"/>
    <property type="molecule type" value="Genomic_DNA"/>
</dbReference>
<evidence type="ECO:0000313" key="3">
    <source>
        <dbReference type="EMBL" id="CAB4888551.1"/>
    </source>
</evidence>
<accession>A0A6J7QMS9</accession>
<feature type="transmembrane region" description="Helical" evidence="1">
    <location>
        <begin position="113"/>
        <end position="130"/>
    </location>
</feature>
<organism evidence="4">
    <name type="scientific">freshwater metagenome</name>
    <dbReference type="NCBI Taxonomy" id="449393"/>
    <lineage>
        <taxon>unclassified sequences</taxon>
        <taxon>metagenomes</taxon>
        <taxon>ecological metagenomes</taxon>
    </lineage>
</organism>
<dbReference type="EMBL" id="CAEZYH010000003">
    <property type="protein sequence ID" value="CAB4707418.1"/>
    <property type="molecule type" value="Genomic_DNA"/>
</dbReference>
<feature type="transmembrane region" description="Helical" evidence="1">
    <location>
        <begin position="86"/>
        <end position="104"/>
    </location>
</feature>
<feature type="transmembrane region" description="Helical" evidence="1">
    <location>
        <begin position="235"/>
        <end position="256"/>
    </location>
</feature>
<reference evidence="4" key="1">
    <citation type="submission" date="2020-05" db="EMBL/GenBank/DDBJ databases">
        <authorList>
            <person name="Chiriac C."/>
            <person name="Salcher M."/>
            <person name="Ghai R."/>
            <person name="Kavagutti S V."/>
        </authorList>
    </citation>
    <scope>NUCLEOTIDE SEQUENCE</scope>
</reference>
<keyword evidence="1" id="KW-0812">Transmembrane</keyword>
<evidence type="ECO:0000256" key="1">
    <source>
        <dbReference type="SAM" id="Phobius"/>
    </source>
</evidence>
<name>A0A6J7QMS9_9ZZZZ</name>
<feature type="transmembrane region" description="Helical" evidence="1">
    <location>
        <begin position="186"/>
        <end position="215"/>
    </location>
</feature>
<evidence type="ECO:0000313" key="2">
    <source>
        <dbReference type="EMBL" id="CAB4707418.1"/>
    </source>
</evidence>
<feature type="transmembrane region" description="Helical" evidence="1">
    <location>
        <begin position="295"/>
        <end position="314"/>
    </location>
</feature>
<feature type="transmembrane region" description="Helical" evidence="1">
    <location>
        <begin position="360"/>
        <end position="379"/>
    </location>
</feature>
<proteinExistence type="predicted"/>
<keyword evidence="1" id="KW-1133">Transmembrane helix</keyword>
<evidence type="ECO:0000313" key="4">
    <source>
        <dbReference type="EMBL" id="CAB5018275.1"/>
    </source>
</evidence>
<feature type="transmembrane region" description="Helical" evidence="1">
    <location>
        <begin position="142"/>
        <end position="174"/>
    </location>
</feature>
<sequence>MFNSLISRSITVWQTLPTERIKRIFGFIVVIVPLGTIFLLLLINLKKPWEFDESYNLQIVQNLRSGNGYASNGAFRGSGPYLFDPYISTGPSVLFPIWIVSTIVRNTLLASRLVMAGYFVFMLTLLYQLVPKSNFGRFTYGLMLMAILPIVIATNPLFVLGEPPAIAFFLLATVAMKRGKISLTGVALAAVVLCKINFVMAVLVFLFFALISLALDHRNGAQDVLRKAMRLISSFVAPLLVFETYRFFSLGGLTAYRTNIRELRNFVDSQRLDHWSTSAGFLGTKLTSIINIPGPLVWAAIGICSIAFSMAIVFNQNSREFQTPENPTTLAPALISGLIILGTFLFLASAPWERQAASSFYLFLPLIILLALNRLRFLALMSSRRIRAIGVLMTLLISIPLGLRTLSTFADSLETIRASNFGSALDAQRDAAKIIRDSGATSINLDGWFQNPDYQLLSGVPAASMPNSSQKTIMVVSATKYYFLGTYDDFLNQKDLCSEVLYSSENLLVCWPKNN</sequence>
<feature type="transmembrane region" description="Helical" evidence="1">
    <location>
        <begin position="329"/>
        <end position="348"/>
    </location>
</feature>
<gene>
    <name evidence="2" type="ORF">UFOPK2658_00181</name>
    <name evidence="3" type="ORF">UFOPK3494_00143</name>
    <name evidence="4" type="ORF">UFOPK4134_00117</name>
</gene>
<dbReference type="EMBL" id="CAFBPS010000003">
    <property type="protein sequence ID" value="CAB5018275.1"/>
    <property type="molecule type" value="Genomic_DNA"/>
</dbReference>
<dbReference type="AlphaFoldDB" id="A0A6J7QMS9"/>
<feature type="transmembrane region" description="Helical" evidence="1">
    <location>
        <begin position="24"/>
        <end position="45"/>
    </location>
</feature>
<keyword evidence="1" id="KW-0472">Membrane</keyword>